<dbReference type="Gene3D" id="3.30.70.270">
    <property type="match status" value="1"/>
</dbReference>
<name>A0A645E4U6_9ZZZZ</name>
<proteinExistence type="predicted"/>
<organism evidence="3">
    <name type="scientific">bioreactor metagenome</name>
    <dbReference type="NCBI Taxonomy" id="1076179"/>
    <lineage>
        <taxon>unclassified sequences</taxon>
        <taxon>metagenomes</taxon>
        <taxon>ecological metagenomes</taxon>
    </lineage>
</organism>
<feature type="domain" description="GGDEF" evidence="2">
    <location>
        <begin position="20"/>
        <end position="198"/>
    </location>
</feature>
<dbReference type="InterPro" id="IPR050469">
    <property type="entry name" value="Diguanylate_Cyclase"/>
</dbReference>
<dbReference type="InterPro" id="IPR043128">
    <property type="entry name" value="Rev_trsase/Diguanyl_cyclase"/>
</dbReference>
<feature type="region of interest" description="Disordered" evidence="1">
    <location>
        <begin position="186"/>
        <end position="209"/>
    </location>
</feature>
<dbReference type="GO" id="GO:0005886">
    <property type="term" value="C:plasma membrane"/>
    <property type="evidence" value="ECO:0007669"/>
    <property type="project" value="TreeGrafter"/>
</dbReference>
<dbReference type="InterPro" id="IPR000160">
    <property type="entry name" value="GGDEF_dom"/>
</dbReference>
<dbReference type="NCBIfam" id="TIGR00254">
    <property type="entry name" value="GGDEF"/>
    <property type="match status" value="1"/>
</dbReference>
<feature type="compositionally biased region" description="Basic and acidic residues" evidence="1">
    <location>
        <begin position="186"/>
        <end position="203"/>
    </location>
</feature>
<evidence type="ECO:0000256" key="1">
    <source>
        <dbReference type="SAM" id="MobiDB-lite"/>
    </source>
</evidence>
<dbReference type="SMART" id="SM00267">
    <property type="entry name" value="GGDEF"/>
    <property type="match status" value="1"/>
</dbReference>
<dbReference type="PROSITE" id="PS50887">
    <property type="entry name" value="GGDEF"/>
    <property type="match status" value="1"/>
</dbReference>
<dbReference type="GO" id="GO:0052621">
    <property type="term" value="F:diguanylate cyclase activity"/>
    <property type="evidence" value="ECO:0007669"/>
    <property type="project" value="TreeGrafter"/>
</dbReference>
<dbReference type="AlphaFoldDB" id="A0A645E4U6"/>
<accession>A0A645E4U6</accession>
<comment type="caution">
    <text evidence="3">The sequence shown here is derived from an EMBL/GenBank/DDBJ whole genome shotgun (WGS) entry which is preliminary data.</text>
</comment>
<evidence type="ECO:0000259" key="2">
    <source>
        <dbReference type="PROSITE" id="PS50887"/>
    </source>
</evidence>
<dbReference type="PANTHER" id="PTHR45138">
    <property type="entry name" value="REGULATORY COMPONENTS OF SENSORY TRANSDUCTION SYSTEM"/>
    <property type="match status" value="1"/>
</dbReference>
<dbReference type="Pfam" id="PF00990">
    <property type="entry name" value="GGDEF"/>
    <property type="match status" value="1"/>
</dbReference>
<dbReference type="CDD" id="cd01949">
    <property type="entry name" value="GGDEF"/>
    <property type="match status" value="1"/>
</dbReference>
<reference evidence="3" key="1">
    <citation type="submission" date="2019-08" db="EMBL/GenBank/DDBJ databases">
        <authorList>
            <person name="Kucharzyk K."/>
            <person name="Murdoch R.W."/>
            <person name="Higgins S."/>
            <person name="Loffler F."/>
        </authorList>
    </citation>
    <scope>NUCLEOTIDE SEQUENCE</scope>
</reference>
<dbReference type="InterPro" id="IPR029787">
    <property type="entry name" value="Nucleotide_cyclase"/>
</dbReference>
<dbReference type="GO" id="GO:1902201">
    <property type="term" value="P:negative regulation of bacterial-type flagellum-dependent cell motility"/>
    <property type="evidence" value="ECO:0007669"/>
    <property type="project" value="TreeGrafter"/>
</dbReference>
<protein>
    <recommendedName>
        <fullName evidence="2">GGDEF domain-containing protein</fullName>
    </recommendedName>
</protein>
<evidence type="ECO:0000313" key="3">
    <source>
        <dbReference type="EMBL" id="MPM96601.1"/>
    </source>
</evidence>
<gene>
    <name evidence="3" type="ORF">SDC9_143766</name>
</gene>
<dbReference type="SUPFAM" id="SSF55073">
    <property type="entry name" value="Nucleotide cyclase"/>
    <property type="match status" value="2"/>
</dbReference>
<dbReference type="PANTHER" id="PTHR45138:SF6">
    <property type="entry name" value="DIGUANYLATE CYCLASE DGCN"/>
    <property type="match status" value="1"/>
</dbReference>
<sequence>MWRRETLEPYFIEQVARNGKIPLLIFVDLNNFKKINDRYGHEAGDRILQLFAAAIRRSFEWQNEDSLASENPNEGNAAEKSTGRRARSNDLALRWGGDEFVLLFLLDELNEHNKESVSNSIQEVMHEIFLHFQESLRALSMIDPQDLENISFCFGYYADKRKLTEAEAQMTLQIWLAKADQSLQEAKERKNEINSPESKKPDSSGEFSI</sequence>
<dbReference type="GO" id="GO:0043709">
    <property type="term" value="P:cell adhesion involved in single-species biofilm formation"/>
    <property type="evidence" value="ECO:0007669"/>
    <property type="project" value="TreeGrafter"/>
</dbReference>
<dbReference type="EMBL" id="VSSQ01042962">
    <property type="protein sequence ID" value="MPM96601.1"/>
    <property type="molecule type" value="Genomic_DNA"/>
</dbReference>